<feature type="transmembrane region" description="Helical" evidence="7">
    <location>
        <begin position="308"/>
        <end position="329"/>
    </location>
</feature>
<feature type="transmembrane region" description="Helical" evidence="7">
    <location>
        <begin position="48"/>
        <end position="67"/>
    </location>
</feature>
<evidence type="ECO:0000256" key="4">
    <source>
        <dbReference type="ARBA" id="ARBA00022692"/>
    </source>
</evidence>
<accession>A0A7U2RAV5</accession>
<evidence type="ECO:0000256" key="5">
    <source>
        <dbReference type="ARBA" id="ARBA00022989"/>
    </source>
</evidence>
<feature type="transmembrane region" description="Helical" evidence="7">
    <location>
        <begin position="283"/>
        <end position="302"/>
    </location>
</feature>
<proteinExistence type="predicted"/>
<evidence type="ECO:0000313" key="10">
    <source>
        <dbReference type="Proteomes" id="UP000596329"/>
    </source>
</evidence>
<dbReference type="AlphaFoldDB" id="A0A7U2RAV5"/>
<dbReference type="InterPro" id="IPR036259">
    <property type="entry name" value="MFS_trans_sf"/>
</dbReference>
<dbReference type="GO" id="GO:0005886">
    <property type="term" value="C:plasma membrane"/>
    <property type="evidence" value="ECO:0007669"/>
    <property type="project" value="UniProtKB-SubCell"/>
</dbReference>
<feature type="domain" description="Major facilitator superfamily (MFS) profile" evidence="8">
    <location>
        <begin position="15"/>
        <end position="396"/>
    </location>
</feature>
<keyword evidence="2" id="KW-0813">Transport</keyword>
<feature type="transmembrane region" description="Helical" evidence="7">
    <location>
        <begin position="217"/>
        <end position="240"/>
    </location>
</feature>
<feature type="transmembrane region" description="Helical" evidence="7">
    <location>
        <begin position="252"/>
        <end position="271"/>
    </location>
</feature>
<feature type="transmembrane region" description="Helical" evidence="7">
    <location>
        <begin position="140"/>
        <end position="164"/>
    </location>
</feature>
<reference evidence="9 10" key="1">
    <citation type="submission" date="2020-07" db="EMBL/GenBank/DDBJ databases">
        <title>Genomic characterization of Flavobacterium psychrophilum strains.</title>
        <authorList>
            <person name="Castillo D."/>
            <person name="Jorgensen J."/>
            <person name="Middelboe M."/>
        </authorList>
    </citation>
    <scope>NUCLEOTIDE SEQUENCE [LARGE SCALE GENOMIC DNA]</scope>
    <source>
        <strain evidence="9 10">FPS-R7</strain>
    </source>
</reference>
<dbReference type="PROSITE" id="PS50850">
    <property type="entry name" value="MFS"/>
    <property type="match status" value="1"/>
</dbReference>
<evidence type="ECO:0000256" key="1">
    <source>
        <dbReference type="ARBA" id="ARBA00004651"/>
    </source>
</evidence>
<protein>
    <submittedName>
        <fullName evidence="9">MFS transporter</fullName>
    </submittedName>
</protein>
<evidence type="ECO:0000256" key="6">
    <source>
        <dbReference type="ARBA" id="ARBA00023136"/>
    </source>
</evidence>
<dbReference type="Pfam" id="PF07690">
    <property type="entry name" value="MFS_1"/>
    <property type="match status" value="1"/>
</dbReference>
<evidence type="ECO:0000256" key="2">
    <source>
        <dbReference type="ARBA" id="ARBA00022448"/>
    </source>
</evidence>
<evidence type="ECO:0000256" key="3">
    <source>
        <dbReference type="ARBA" id="ARBA00022475"/>
    </source>
</evidence>
<evidence type="ECO:0000256" key="7">
    <source>
        <dbReference type="SAM" id="Phobius"/>
    </source>
</evidence>
<dbReference type="InterPro" id="IPR050171">
    <property type="entry name" value="MFS_Transporters"/>
</dbReference>
<dbReference type="InterPro" id="IPR011701">
    <property type="entry name" value="MFS"/>
</dbReference>
<feature type="transmembrane region" description="Helical" evidence="7">
    <location>
        <begin position="16"/>
        <end position="36"/>
    </location>
</feature>
<organism evidence="9 10">
    <name type="scientific">Flavobacterium psychrophilum</name>
    <dbReference type="NCBI Taxonomy" id="96345"/>
    <lineage>
        <taxon>Bacteria</taxon>
        <taxon>Pseudomonadati</taxon>
        <taxon>Bacteroidota</taxon>
        <taxon>Flavobacteriia</taxon>
        <taxon>Flavobacteriales</taxon>
        <taxon>Flavobacteriaceae</taxon>
        <taxon>Flavobacterium</taxon>
    </lineage>
</organism>
<feature type="transmembrane region" description="Helical" evidence="7">
    <location>
        <begin position="341"/>
        <end position="362"/>
    </location>
</feature>
<feature type="transmembrane region" description="Helical" evidence="7">
    <location>
        <begin position="79"/>
        <end position="96"/>
    </location>
</feature>
<dbReference type="Gene3D" id="1.20.1250.20">
    <property type="entry name" value="MFS general substrate transporter like domains"/>
    <property type="match status" value="1"/>
</dbReference>
<keyword evidence="5 7" id="KW-1133">Transmembrane helix</keyword>
<dbReference type="InterPro" id="IPR022324">
    <property type="entry name" value="Bacilysin_exporter_BacE_put"/>
</dbReference>
<evidence type="ECO:0000313" key="9">
    <source>
        <dbReference type="EMBL" id="QRE04684.1"/>
    </source>
</evidence>
<sequence length="414" mass="47061">MIKKYFEGYKGFPKEIWVLALITFVNRAGTMVIPFMSKYLKEGLGFSYSQIGWIMVFFGIGSLIGTFLSGKISDKIGSYKVMVFSLFTSGLIFIGLQYVKTFSLLCFGIMLLTSVADMFRPAMMITLNSYVTKNQRTRALSLTRVAINLGFIFGPLLGGIIISVLGYNTLFFIDGGTCILAVLIFTYFVKEKKLLYKLNLKHISSDNYAPLKDHPFLLHWLITMLTGILFFQVFTTLPIYHRAQFGLTEFHSGLLLAFNGLLILLFEIPMVNYVEKNKIPKTLLIMIGLSIMSLSYLLLATINHPFVLIVMMFFMSFGVMLTFPFASAFVTARSHKNREGLFMSFFQMSYGFAHVLSAKTGMEIIDKFGFRANWFVNFAIGIVGVLLSYILYQMVKKERKKIKENIINSIFKDS</sequence>
<dbReference type="EMBL" id="CP059075">
    <property type="protein sequence ID" value="QRE04684.1"/>
    <property type="molecule type" value="Genomic_DNA"/>
</dbReference>
<dbReference type="SUPFAM" id="SSF103473">
    <property type="entry name" value="MFS general substrate transporter"/>
    <property type="match status" value="1"/>
</dbReference>
<name>A0A7U2RAV5_FLAPS</name>
<dbReference type="InterPro" id="IPR020846">
    <property type="entry name" value="MFS_dom"/>
</dbReference>
<evidence type="ECO:0000259" key="8">
    <source>
        <dbReference type="PROSITE" id="PS50850"/>
    </source>
</evidence>
<dbReference type="GO" id="GO:0022857">
    <property type="term" value="F:transmembrane transporter activity"/>
    <property type="evidence" value="ECO:0007669"/>
    <property type="project" value="InterPro"/>
</dbReference>
<dbReference type="RefSeq" id="WP_203096161.1">
    <property type="nucleotide sequence ID" value="NZ_CP059075.1"/>
</dbReference>
<comment type="subcellular location">
    <subcellularLocation>
        <location evidence="1">Cell membrane</location>
        <topology evidence="1">Multi-pass membrane protein</topology>
    </subcellularLocation>
</comment>
<keyword evidence="4 7" id="KW-0812">Transmembrane</keyword>
<dbReference type="PANTHER" id="PTHR23517">
    <property type="entry name" value="RESISTANCE PROTEIN MDTM, PUTATIVE-RELATED-RELATED"/>
    <property type="match status" value="1"/>
</dbReference>
<feature type="transmembrane region" description="Helical" evidence="7">
    <location>
        <begin position="374"/>
        <end position="392"/>
    </location>
</feature>
<keyword evidence="3" id="KW-1003">Cell membrane</keyword>
<feature type="transmembrane region" description="Helical" evidence="7">
    <location>
        <begin position="170"/>
        <end position="189"/>
    </location>
</feature>
<dbReference type="Proteomes" id="UP000596329">
    <property type="component" value="Chromosome"/>
</dbReference>
<keyword evidence="6 7" id="KW-0472">Membrane</keyword>
<dbReference type="PRINTS" id="PR01988">
    <property type="entry name" value="EXPORTERBACE"/>
</dbReference>
<gene>
    <name evidence="9" type="ORF">H0H26_03515</name>
</gene>